<reference evidence="3 4" key="1">
    <citation type="submission" date="2019-03" db="EMBL/GenBank/DDBJ databases">
        <title>Genomic Encyclopedia of Type Strains, Phase IV (KMG-IV): sequencing the most valuable type-strain genomes for metagenomic binning, comparative biology and taxonomic classification.</title>
        <authorList>
            <person name="Goeker M."/>
        </authorList>
    </citation>
    <scope>NUCLEOTIDE SEQUENCE [LARGE SCALE GENOMIC DNA]</scope>
    <source>
        <strain evidence="3 4">DSM 100433</strain>
    </source>
</reference>
<dbReference type="OrthoDB" id="9815602at2"/>
<evidence type="ECO:0000313" key="4">
    <source>
        <dbReference type="Proteomes" id="UP000294682"/>
    </source>
</evidence>
<feature type="signal peptide" evidence="2">
    <location>
        <begin position="1"/>
        <end position="24"/>
    </location>
</feature>
<keyword evidence="2" id="KW-0732">Signal</keyword>
<name>A0A9X8UHR0_9FIRM</name>
<dbReference type="SUPFAM" id="SSF53850">
    <property type="entry name" value="Periplasmic binding protein-like II"/>
    <property type="match status" value="1"/>
</dbReference>
<dbReference type="Gene3D" id="3.40.190.10">
    <property type="entry name" value="Periplasmic binding protein-like II"/>
    <property type="match status" value="2"/>
</dbReference>
<keyword evidence="4" id="KW-1185">Reference proteome</keyword>
<dbReference type="PROSITE" id="PS51257">
    <property type="entry name" value="PROKAR_LIPOPROTEIN"/>
    <property type="match status" value="1"/>
</dbReference>
<gene>
    <name evidence="3" type="ORF">EDD78_11239</name>
</gene>
<protein>
    <submittedName>
        <fullName evidence="3">ABC-type nitrate/sulfonate/bicarbonate transport system substrate-binding protein</fullName>
    </submittedName>
</protein>
<dbReference type="RefSeq" id="WP_079698002.1">
    <property type="nucleotide sequence ID" value="NZ_SLUK01000012.1"/>
</dbReference>
<accession>A0A9X8UHR0</accession>
<organism evidence="3 4">
    <name type="scientific">Harryflintia acetispora</name>
    <dbReference type="NCBI Taxonomy" id="1849041"/>
    <lineage>
        <taxon>Bacteria</taxon>
        <taxon>Bacillati</taxon>
        <taxon>Bacillota</taxon>
        <taxon>Clostridia</taxon>
        <taxon>Eubacteriales</taxon>
        <taxon>Oscillospiraceae</taxon>
        <taxon>Harryflintia</taxon>
    </lineage>
</organism>
<evidence type="ECO:0000256" key="2">
    <source>
        <dbReference type="SAM" id="SignalP"/>
    </source>
</evidence>
<evidence type="ECO:0000256" key="1">
    <source>
        <dbReference type="SAM" id="MobiDB-lite"/>
    </source>
</evidence>
<feature type="region of interest" description="Disordered" evidence="1">
    <location>
        <begin position="25"/>
        <end position="45"/>
    </location>
</feature>
<proteinExistence type="predicted"/>
<sequence>MTKRMVRFAATFALASLLFGCSTGGTDTDQPAPDSAPAVSQGGQEPAVPVIPETAIKIVLEPYYVCSAASIGIEKGWYKELGISFDPEPYGTVITGEDTTQYVASRKGDMIDQPTVQIMGAIKDLPPVKTFAFNSIFYGSVVLGQPGTKTVEDFKKEGHSEAEAVKLAVAQLKGGSFAYDGTASSHSFVTSALQMGELGLQDVSLQAFGDSEIVSMMLTGQLDFCGGMGLSAAQELMNKGMVVVVSASDIVAFAKASVDSPELRSVFQVGWTTYDSYIEENYDTILRFSSVVFREARFINESRQEAIAIHLPFMNSISGSQNTEADMESAYSVLTPYFSFEDQYDWFYNKESPLYFEYSIGAYIQDWVEKGYIQQGELSVDDICIADEVYAKMLELKEEAELNFTQADAAIAQGSESEALETAKELLEKARYYHENYDYLDAKNFSEAAIQWADYSKI</sequence>
<dbReference type="Proteomes" id="UP000294682">
    <property type="component" value="Unassembled WGS sequence"/>
</dbReference>
<evidence type="ECO:0000313" key="3">
    <source>
        <dbReference type="EMBL" id="TCL41869.1"/>
    </source>
</evidence>
<dbReference type="AlphaFoldDB" id="A0A9X8UHR0"/>
<feature type="chain" id="PRO_5040853789" evidence="2">
    <location>
        <begin position="25"/>
        <end position="458"/>
    </location>
</feature>
<comment type="caution">
    <text evidence="3">The sequence shown here is derived from an EMBL/GenBank/DDBJ whole genome shotgun (WGS) entry which is preliminary data.</text>
</comment>
<dbReference type="EMBL" id="SLUK01000012">
    <property type="protein sequence ID" value="TCL41869.1"/>
    <property type="molecule type" value="Genomic_DNA"/>
</dbReference>